<dbReference type="PRINTS" id="PR02086">
    <property type="entry name" value="PUTNUCHARBI1"/>
</dbReference>
<organism evidence="14 15">
    <name type="scientific">Sander lucioperca</name>
    <name type="common">Pike-perch</name>
    <name type="synonym">Perca lucioperca</name>
    <dbReference type="NCBI Taxonomy" id="283035"/>
    <lineage>
        <taxon>Eukaryota</taxon>
        <taxon>Metazoa</taxon>
        <taxon>Chordata</taxon>
        <taxon>Craniata</taxon>
        <taxon>Vertebrata</taxon>
        <taxon>Euteleostomi</taxon>
        <taxon>Actinopterygii</taxon>
        <taxon>Neopterygii</taxon>
        <taxon>Teleostei</taxon>
        <taxon>Neoteleostei</taxon>
        <taxon>Acanthomorphata</taxon>
        <taxon>Eupercaria</taxon>
        <taxon>Perciformes</taxon>
        <taxon>Percoidei</taxon>
        <taxon>Percidae</taxon>
        <taxon>Luciopercinae</taxon>
        <taxon>Sander</taxon>
    </lineage>
</organism>
<evidence type="ECO:0000256" key="3">
    <source>
        <dbReference type="ARBA" id="ARBA00004496"/>
    </source>
</evidence>
<dbReference type="GO" id="GO:0046872">
    <property type="term" value="F:metal ion binding"/>
    <property type="evidence" value="ECO:0007669"/>
    <property type="project" value="UniProtKB-KW"/>
</dbReference>
<dbReference type="GO" id="GO:0005634">
    <property type="term" value="C:nucleus"/>
    <property type="evidence" value="ECO:0007669"/>
    <property type="project" value="UniProtKB-SubCell"/>
</dbReference>
<dbReference type="InterPro" id="IPR045249">
    <property type="entry name" value="HARBI1-like"/>
</dbReference>
<dbReference type="GO" id="GO:0004518">
    <property type="term" value="F:nuclease activity"/>
    <property type="evidence" value="ECO:0007669"/>
    <property type="project" value="UniProtKB-KW"/>
</dbReference>
<protein>
    <recommendedName>
        <fullName evidence="5">Putative nuclease HARBI1</fullName>
    </recommendedName>
    <alternativeName>
        <fullName evidence="11">Harbinger transposase-derived nuclease</fullName>
    </alternativeName>
</protein>
<keyword evidence="10" id="KW-0539">Nucleus</keyword>
<evidence type="ECO:0000313" key="15">
    <source>
        <dbReference type="Proteomes" id="UP000694568"/>
    </source>
</evidence>
<evidence type="ECO:0000313" key="14">
    <source>
        <dbReference type="Ensembl" id="ENSSLUP00000035470.1"/>
    </source>
</evidence>
<evidence type="ECO:0000256" key="12">
    <source>
        <dbReference type="ARBA" id="ARBA00045850"/>
    </source>
</evidence>
<dbReference type="GO" id="GO:0016787">
    <property type="term" value="F:hydrolase activity"/>
    <property type="evidence" value="ECO:0007669"/>
    <property type="project" value="UniProtKB-KW"/>
</dbReference>
<sequence>VPCEVNCRDCTVFSHVKGFFGTTLIFCDQWLMSHFCLPRHVRLQLCHDLEPQLKRKTQRSNTISVPVQLLSTLGVLATGTFQREIGDRSGLSQPTISRSMPAVLAAIKSISARYIQFPYDDAQQTPPSMNDVCSEYGSPETHNSFIFQNCSVGTSSLVKQFDVIPLGDKGYPLTEYLITPLANPQTEQERRFNSMHTRTRTTVERCVGLLKGRWLCLESAGRTLLYTPEKASNIIMACGVLHNIALENGVPFNEVQPHDPMPRDLWPQQPPLGALQRRQDLILHF</sequence>
<evidence type="ECO:0000256" key="11">
    <source>
        <dbReference type="ARBA" id="ARBA00030126"/>
    </source>
</evidence>
<reference evidence="14" key="2">
    <citation type="submission" date="2025-09" db="UniProtKB">
        <authorList>
            <consortium name="Ensembl"/>
        </authorList>
    </citation>
    <scope>IDENTIFICATION</scope>
</reference>
<dbReference type="InterPro" id="IPR026103">
    <property type="entry name" value="HARBI1_animal"/>
</dbReference>
<dbReference type="AlphaFoldDB" id="A0A8C9ZE55"/>
<reference evidence="14" key="1">
    <citation type="submission" date="2025-08" db="UniProtKB">
        <authorList>
            <consortium name="Ensembl"/>
        </authorList>
    </citation>
    <scope>IDENTIFICATION</scope>
</reference>
<accession>A0A8C9ZE55</accession>
<evidence type="ECO:0000256" key="8">
    <source>
        <dbReference type="ARBA" id="ARBA00022723"/>
    </source>
</evidence>
<keyword evidence="15" id="KW-1185">Reference proteome</keyword>
<dbReference type="PANTHER" id="PTHR22930:SF267">
    <property type="entry name" value="NUCLEASE HARBI1-RELATED"/>
    <property type="match status" value="1"/>
</dbReference>
<keyword evidence="7" id="KW-0540">Nuclease</keyword>
<proteinExistence type="inferred from homology"/>
<dbReference type="Pfam" id="PF13359">
    <property type="entry name" value="DDE_Tnp_4"/>
    <property type="match status" value="1"/>
</dbReference>
<evidence type="ECO:0000256" key="10">
    <source>
        <dbReference type="ARBA" id="ARBA00023242"/>
    </source>
</evidence>
<evidence type="ECO:0000256" key="5">
    <source>
        <dbReference type="ARBA" id="ARBA00015519"/>
    </source>
</evidence>
<dbReference type="PANTHER" id="PTHR22930">
    <property type="match status" value="1"/>
</dbReference>
<feature type="domain" description="DDE Tnp4" evidence="13">
    <location>
        <begin position="140"/>
        <end position="243"/>
    </location>
</feature>
<evidence type="ECO:0000259" key="13">
    <source>
        <dbReference type="Pfam" id="PF13359"/>
    </source>
</evidence>
<keyword evidence="6" id="KW-0963">Cytoplasm</keyword>
<dbReference type="InterPro" id="IPR027806">
    <property type="entry name" value="HARBI1_dom"/>
</dbReference>
<dbReference type="Proteomes" id="UP000694568">
    <property type="component" value="Unplaced"/>
</dbReference>
<evidence type="ECO:0000256" key="4">
    <source>
        <dbReference type="ARBA" id="ARBA00006958"/>
    </source>
</evidence>
<evidence type="ECO:0000256" key="9">
    <source>
        <dbReference type="ARBA" id="ARBA00022801"/>
    </source>
</evidence>
<name>A0A8C9ZE55_SANLU</name>
<keyword evidence="9" id="KW-0378">Hydrolase</keyword>
<comment type="function">
    <text evidence="12">Transposase-derived protein that may have nuclease activity. Does not have transposase activity.</text>
</comment>
<comment type="subcellular location">
    <subcellularLocation>
        <location evidence="3">Cytoplasm</location>
    </subcellularLocation>
    <subcellularLocation>
        <location evidence="2">Nucleus</location>
    </subcellularLocation>
</comment>
<dbReference type="GO" id="GO:0005737">
    <property type="term" value="C:cytoplasm"/>
    <property type="evidence" value="ECO:0007669"/>
    <property type="project" value="UniProtKB-SubCell"/>
</dbReference>
<dbReference type="GeneTree" id="ENSGT00940000154348"/>
<comment type="cofactor">
    <cofactor evidence="1">
        <name>a divalent metal cation</name>
        <dbReference type="ChEBI" id="CHEBI:60240"/>
    </cofactor>
</comment>
<comment type="similarity">
    <text evidence="4">Belongs to the HARBI1 family.</text>
</comment>
<evidence type="ECO:0000256" key="2">
    <source>
        <dbReference type="ARBA" id="ARBA00004123"/>
    </source>
</evidence>
<evidence type="ECO:0000256" key="1">
    <source>
        <dbReference type="ARBA" id="ARBA00001968"/>
    </source>
</evidence>
<keyword evidence="8" id="KW-0479">Metal-binding</keyword>
<evidence type="ECO:0000256" key="6">
    <source>
        <dbReference type="ARBA" id="ARBA00022490"/>
    </source>
</evidence>
<evidence type="ECO:0000256" key="7">
    <source>
        <dbReference type="ARBA" id="ARBA00022722"/>
    </source>
</evidence>
<dbReference type="Ensembl" id="ENSSLUT00000036571.1">
    <property type="protein sequence ID" value="ENSSLUP00000035470.1"/>
    <property type="gene ID" value="ENSSLUG00000015820.1"/>
</dbReference>